<evidence type="ECO:0000313" key="1">
    <source>
        <dbReference type="EMBL" id="MDT7041173.1"/>
    </source>
</evidence>
<evidence type="ECO:0000313" key="2">
    <source>
        <dbReference type="Proteomes" id="UP001250932"/>
    </source>
</evidence>
<dbReference type="Gene3D" id="1.10.3210.10">
    <property type="entry name" value="Hypothetical protein af1432"/>
    <property type="match status" value="1"/>
</dbReference>
<organism evidence="1 2">
    <name type="scientific">Candidatus Nitronereus thalassa</name>
    <dbReference type="NCBI Taxonomy" id="3020898"/>
    <lineage>
        <taxon>Bacteria</taxon>
        <taxon>Pseudomonadati</taxon>
        <taxon>Nitrospirota</taxon>
        <taxon>Nitrospiria</taxon>
        <taxon>Nitrospirales</taxon>
        <taxon>Nitrospiraceae</taxon>
        <taxon>Candidatus Nitronereus</taxon>
    </lineage>
</organism>
<proteinExistence type="predicted"/>
<comment type="caution">
    <text evidence="1">The sequence shown here is derived from an EMBL/GenBank/DDBJ whole genome shotgun (WGS) entry which is preliminary data.</text>
</comment>
<dbReference type="SUPFAM" id="SSF109604">
    <property type="entry name" value="HD-domain/PDEase-like"/>
    <property type="match status" value="1"/>
</dbReference>
<accession>A0ABU3K466</accession>
<protein>
    <submittedName>
        <fullName evidence="1">HD domain-containing protein</fullName>
    </submittedName>
</protein>
<name>A0ABU3K466_9BACT</name>
<dbReference type="Proteomes" id="UP001250932">
    <property type="component" value="Unassembled WGS sequence"/>
</dbReference>
<reference evidence="1 2" key="1">
    <citation type="journal article" date="2023" name="ISME J.">
        <title>Cultivation and genomic characterization of novel and ubiquitous marine nitrite-oxidizing bacteria from the Nitrospirales.</title>
        <authorList>
            <person name="Mueller A.J."/>
            <person name="Daebeler A."/>
            <person name="Herbold C.W."/>
            <person name="Kirkegaard R.H."/>
            <person name="Daims H."/>
        </authorList>
    </citation>
    <scope>NUCLEOTIDE SEQUENCE [LARGE SCALE GENOMIC DNA]</scope>
    <source>
        <strain evidence="1 2">EB</strain>
    </source>
</reference>
<dbReference type="EMBL" id="JAQOUE010000001">
    <property type="protein sequence ID" value="MDT7041173.1"/>
    <property type="molecule type" value="Genomic_DNA"/>
</dbReference>
<sequence length="288" mass="33681">MSALSLSPRLLLSRTLTSSLLKLYDYPHPGSPHKIIKGYDKAHALRTAKMCMAVALSLHHDQNLVRHYQIACLLHDLGRAGLDQHLFGKIWSWAKTHRIPTRPAEWRAKHPDTPYGKEAEAFIRIYREQLQKEGIIIDKWASEQIEMRLGYARRMKRVLRWRKPQLRQLGISWHRWMEKVILYYYYPELMPQTPKWVKEFGEILVACEQLEAYSNRQRGKDYYTRSQESFKSAFEYLNSLQRKKQLSQKVVTAVRALTAQGHFDSILQAAKGAALTSNDLRFLRSLSS</sequence>
<dbReference type="InterPro" id="IPR003607">
    <property type="entry name" value="HD/PDEase_dom"/>
</dbReference>
<keyword evidence="2" id="KW-1185">Reference proteome</keyword>
<gene>
    <name evidence="1" type="ORF">PPG34_02345</name>
</gene>
<dbReference type="CDD" id="cd00077">
    <property type="entry name" value="HDc"/>
    <property type="match status" value="1"/>
</dbReference>
<dbReference type="RefSeq" id="WP_313831531.1">
    <property type="nucleotide sequence ID" value="NZ_JAQOUE010000001.1"/>
</dbReference>